<dbReference type="AlphaFoldDB" id="A0A699RI32"/>
<evidence type="ECO:0000313" key="2">
    <source>
        <dbReference type="EMBL" id="GFC82474.1"/>
    </source>
</evidence>
<name>A0A699RI32_TANCI</name>
<accession>A0A699RI32</accession>
<reference evidence="2" key="1">
    <citation type="journal article" date="2019" name="Sci. Rep.">
        <title>Draft genome of Tanacetum cinerariifolium, the natural source of mosquito coil.</title>
        <authorList>
            <person name="Yamashiro T."/>
            <person name="Shiraishi A."/>
            <person name="Satake H."/>
            <person name="Nakayama K."/>
        </authorList>
    </citation>
    <scope>NUCLEOTIDE SEQUENCE</scope>
</reference>
<sequence>MQTSIPTPNRSFRKDLSSDKTISEELTAHVSPTTATTSKSKSKRGFTSKKTKVLPGSVAGMKDHKFLDHCKNVVPELTFAKTNEMIKKEMPRLIDLAVQKDREIAPINVPELISKEFATHGPKMIEELF</sequence>
<gene>
    <name evidence="2" type="ORF">Tci_854444</name>
</gene>
<proteinExistence type="predicted"/>
<dbReference type="EMBL" id="BKCJ011084729">
    <property type="protein sequence ID" value="GFC82474.1"/>
    <property type="molecule type" value="Genomic_DNA"/>
</dbReference>
<feature type="compositionally biased region" description="Basic residues" evidence="1">
    <location>
        <begin position="40"/>
        <end position="50"/>
    </location>
</feature>
<organism evidence="2">
    <name type="scientific">Tanacetum cinerariifolium</name>
    <name type="common">Dalmatian daisy</name>
    <name type="synonym">Chrysanthemum cinerariifolium</name>
    <dbReference type="NCBI Taxonomy" id="118510"/>
    <lineage>
        <taxon>Eukaryota</taxon>
        <taxon>Viridiplantae</taxon>
        <taxon>Streptophyta</taxon>
        <taxon>Embryophyta</taxon>
        <taxon>Tracheophyta</taxon>
        <taxon>Spermatophyta</taxon>
        <taxon>Magnoliopsida</taxon>
        <taxon>eudicotyledons</taxon>
        <taxon>Gunneridae</taxon>
        <taxon>Pentapetalae</taxon>
        <taxon>asterids</taxon>
        <taxon>campanulids</taxon>
        <taxon>Asterales</taxon>
        <taxon>Asteraceae</taxon>
        <taxon>Asteroideae</taxon>
        <taxon>Anthemideae</taxon>
        <taxon>Anthemidinae</taxon>
        <taxon>Tanacetum</taxon>
    </lineage>
</organism>
<protein>
    <submittedName>
        <fullName evidence="2">Uncharacterized protein</fullName>
    </submittedName>
</protein>
<feature type="region of interest" description="Disordered" evidence="1">
    <location>
        <begin position="1"/>
        <end position="50"/>
    </location>
</feature>
<feature type="compositionally biased region" description="Basic and acidic residues" evidence="1">
    <location>
        <begin position="12"/>
        <end position="27"/>
    </location>
</feature>
<evidence type="ECO:0000256" key="1">
    <source>
        <dbReference type="SAM" id="MobiDB-lite"/>
    </source>
</evidence>
<comment type="caution">
    <text evidence="2">The sequence shown here is derived from an EMBL/GenBank/DDBJ whole genome shotgun (WGS) entry which is preliminary data.</text>
</comment>
<feature type="compositionally biased region" description="Polar residues" evidence="1">
    <location>
        <begin position="1"/>
        <end position="10"/>
    </location>
</feature>